<protein>
    <recommendedName>
        <fullName evidence="2">Terminase large subunit</fullName>
    </recommendedName>
</protein>
<evidence type="ECO:0000313" key="1">
    <source>
        <dbReference type="EMBL" id="QPI16390.1"/>
    </source>
</evidence>
<accession>A0A7S9XHA4</accession>
<dbReference type="InterPro" id="IPR027417">
    <property type="entry name" value="P-loop_NTPase"/>
</dbReference>
<gene>
    <name evidence="1" type="ORF">NIOZUU157_00281</name>
</gene>
<evidence type="ECO:0008006" key="2">
    <source>
        <dbReference type="Google" id="ProtNLM"/>
    </source>
</evidence>
<dbReference type="Gene3D" id="3.40.50.300">
    <property type="entry name" value="P-loop containing nucleotide triphosphate hydrolases"/>
    <property type="match status" value="1"/>
</dbReference>
<reference evidence="1" key="1">
    <citation type="submission" date="2020-08" db="EMBL/GenBank/DDBJ databases">
        <title>Bridging the membrane lipid divide: bacteria of the FCB group superphylum have the potential to synthesize archaeal ether lipids.</title>
        <authorList>
            <person name="Villanueva L."/>
            <person name="von Meijenfeldt F.A.B."/>
            <person name="Westbye A.B."/>
            <person name="Yadav S."/>
            <person name="Hopmans E.C."/>
            <person name="Dutilh B.E."/>
            <person name="Sinninghe Damste J.S."/>
        </authorList>
    </citation>
    <scope>NUCLEOTIDE SEQUENCE</scope>
    <source>
        <strain evidence="1">NIOZ-UU157</strain>
    </source>
</reference>
<organism evidence="1">
    <name type="scientific">Virus NIOZ-UU157</name>
    <dbReference type="NCBI Taxonomy" id="2763269"/>
    <lineage>
        <taxon>Viruses</taxon>
    </lineage>
</organism>
<proteinExistence type="predicted"/>
<name>A0A7S9XHA4_9VIRU</name>
<dbReference type="EMBL" id="MW030560">
    <property type="protein sequence ID" value="QPI16390.1"/>
    <property type="molecule type" value="Genomic_DNA"/>
</dbReference>
<sequence length="673" mass="77683">MKLHSVDYKDWFINQKRIPDKESEEYRTFFNFHKELCMNGCYVNGEYINPFLYWHLNAWHTEVDIIDDYGRINQKYANPLLRDNEWLVTNEIDRAQKEKKGLVILGIRRLAKSVIEASYIGQGATFDENSQNVIAGLNAPDIKLITDKIDKGLNFLPEAWRWQRVEDNWKNQVTLGIKTRGGERMPFSQILIRNLDDGNNEEAIAGTKPRRLIIDEIGKGSFLRGLQAAIPGFTTPFGWGCSPILTGTGGDMKKFMDAKSLMFDVENFNFLTYNNAKDDKRIHGLFIGHEYRMEAKEDSSLGAFLNKPKESPLHEIPMMVSNKEKADKVTNDNLERLKKAGDRLAYLKEKMYYPQEVDDIFLNEDTNIFDIQAAKRQKNKLVEAERTGTPVILYDDGDGVKHEFTDKRPIMNFPLKHTDMKDAPVVIYEFPVEDPPYGLYVAGIDPYRQGKSAYSSSLGSVYIYKRMHAISGEQYQDMFVASYCARPDKKETWENQARYLIKYFNARALCENDEISFIDHMISKGDAQYLERQPSWLKEIVPNTTVRRDYGIHRSSEKIRDFLHGCLKKYTEEIINSESNEDGEVISQTKGMAKILDPVLLEEMIQYNETGNFDRIIAAELAIGLAMKLDPILGKVGDQQDVRLTSMHKRNKKNKLFTQSRGLFDRKKNKLFS</sequence>